<dbReference type="AlphaFoldDB" id="A0A4R1Q5I1"/>
<gene>
    <name evidence="4" type="ORF">EV210_1082</name>
</gene>
<dbReference type="Pfam" id="PF00005">
    <property type="entry name" value="ABC_tran"/>
    <property type="match status" value="1"/>
</dbReference>
<evidence type="ECO:0000313" key="5">
    <source>
        <dbReference type="Proteomes" id="UP000295063"/>
    </source>
</evidence>
<dbReference type="PANTHER" id="PTHR43038:SF3">
    <property type="entry name" value="ABC TRANSPORTER G FAMILY MEMBER 20 ISOFORM X1"/>
    <property type="match status" value="1"/>
</dbReference>
<dbReference type="PROSITE" id="PS50893">
    <property type="entry name" value="ABC_TRANSPORTER_2"/>
    <property type="match status" value="1"/>
</dbReference>
<feature type="domain" description="ABC transporter" evidence="3">
    <location>
        <begin position="4"/>
        <end position="233"/>
    </location>
</feature>
<dbReference type="RefSeq" id="WP_132080893.1">
    <property type="nucleotide sequence ID" value="NZ_DAIMLW010000477.1"/>
</dbReference>
<dbReference type="CDD" id="cd03230">
    <property type="entry name" value="ABC_DR_subfamily_A"/>
    <property type="match status" value="1"/>
</dbReference>
<keyword evidence="1" id="KW-0547">Nucleotide-binding</keyword>
<protein>
    <submittedName>
        <fullName evidence="4">ABC-2 type transport system ATP-binding protein</fullName>
    </submittedName>
</protein>
<organism evidence="4 5">
    <name type="scientific">Anaerospora hongkongensis</name>
    <dbReference type="NCBI Taxonomy" id="244830"/>
    <lineage>
        <taxon>Bacteria</taxon>
        <taxon>Bacillati</taxon>
        <taxon>Bacillota</taxon>
        <taxon>Negativicutes</taxon>
        <taxon>Selenomonadales</taxon>
        <taxon>Sporomusaceae</taxon>
        <taxon>Anaerospora</taxon>
    </lineage>
</organism>
<dbReference type="InterPro" id="IPR017871">
    <property type="entry name" value="ABC_transporter-like_CS"/>
</dbReference>
<comment type="caution">
    <text evidence="4">The sequence shown here is derived from an EMBL/GenBank/DDBJ whole genome shotgun (WGS) entry which is preliminary data.</text>
</comment>
<dbReference type="InterPro" id="IPR003439">
    <property type="entry name" value="ABC_transporter-like_ATP-bd"/>
</dbReference>
<keyword evidence="2 4" id="KW-0067">ATP-binding</keyword>
<sequence>MFIIETENLTRRFESFTAVDKVTMRIKKGSIYGFLGPNGSGKSTTIRMLCGILAPTAGKGTVLGYDIAREGEQIKQHIGYMSQKFSLYEDLTVKENLEFYAGMYNLSGKNKQARISQMIAMAGLNGRENELTVNLSGGWKQRLALGCSILHSPSIVFLDEPTGGVDPKSRRLFWEIIYDLANAGTTILVTTHFMDEAERCDDIGFIFEGKLIASNTPTGLKQAITDTLIRIEDTHSMELLTAIQEKEGVVDAYVQGNAVHVLVQADQLAAFSPYPYEIISPSLEDVFVYFVNSHRKELMV</sequence>
<reference evidence="4 5" key="1">
    <citation type="submission" date="2019-03" db="EMBL/GenBank/DDBJ databases">
        <title>Genomic Encyclopedia of Type Strains, Phase IV (KMG-IV): sequencing the most valuable type-strain genomes for metagenomic binning, comparative biology and taxonomic classification.</title>
        <authorList>
            <person name="Goeker M."/>
        </authorList>
    </citation>
    <scope>NUCLEOTIDE SEQUENCE [LARGE SCALE GENOMIC DNA]</scope>
    <source>
        <strain evidence="4 5">DSM 15969</strain>
    </source>
</reference>
<evidence type="ECO:0000259" key="3">
    <source>
        <dbReference type="PROSITE" id="PS50893"/>
    </source>
</evidence>
<evidence type="ECO:0000256" key="1">
    <source>
        <dbReference type="ARBA" id="ARBA00022741"/>
    </source>
</evidence>
<dbReference type="OrthoDB" id="9804819at2"/>
<accession>A0A4R1Q5I1</accession>
<dbReference type="Proteomes" id="UP000295063">
    <property type="component" value="Unassembled WGS sequence"/>
</dbReference>
<evidence type="ECO:0000313" key="4">
    <source>
        <dbReference type="EMBL" id="TCL36367.1"/>
    </source>
</evidence>
<keyword evidence="5" id="KW-1185">Reference proteome</keyword>
<dbReference type="EMBL" id="SLUI01000008">
    <property type="protein sequence ID" value="TCL36367.1"/>
    <property type="molecule type" value="Genomic_DNA"/>
</dbReference>
<dbReference type="GO" id="GO:0005524">
    <property type="term" value="F:ATP binding"/>
    <property type="evidence" value="ECO:0007669"/>
    <property type="project" value="UniProtKB-KW"/>
</dbReference>
<dbReference type="GO" id="GO:0016887">
    <property type="term" value="F:ATP hydrolysis activity"/>
    <property type="evidence" value="ECO:0007669"/>
    <property type="project" value="InterPro"/>
</dbReference>
<name>A0A4R1Q5I1_9FIRM</name>
<dbReference type="PANTHER" id="PTHR43038">
    <property type="entry name" value="ATP-BINDING CASSETTE, SUB-FAMILY H, MEMBER 1"/>
    <property type="match status" value="1"/>
</dbReference>
<dbReference type="SMART" id="SM00382">
    <property type="entry name" value="AAA"/>
    <property type="match status" value="1"/>
</dbReference>
<proteinExistence type="predicted"/>
<dbReference type="PROSITE" id="PS00211">
    <property type="entry name" value="ABC_TRANSPORTER_1"/>
    <property type="match status" value="1"/>
</dbReference>
<evidence type="ECO:0000256" key="2">
    <source>
        <dbReference type="ARBA" id="ARBA00022840"/>
    </source>
</evidence>
<dbReference type="SUPFAM" id="SSF52540">
    <property type="entry name" value="P-loop containing nucleoside triphosphate hydrolases"/>
    <property type="match status" value="1"/>
</dbReference>
<dbReference type="Gene3D" id="3.40.50.300">
    <property type="entry name" value="P-loop containing nucleotide triphosphate hydrolases"/>
    <property type="match status" value="1"/>
</dbReference>
<dbReference type="InterPro" id="IPR027417">
    <property type="entry name" value="P-loop_NTPase"/>
</dbReference>
<dbReference type="InterPro" id="IPR003593">
    <property type="entry name" value="AAA+_ATPase"/>
</dbReference>